<keyword evidence="1" id="KW-1133">Transmembrane helix</keyword>
<accession>A0A6C0KUE6</accession>
<protein>
    <submittedName>
        <fullName evidence="2">Uncharacterized protein</fullName>
    </submittedName>
</protein>
<evidence type="ECO:0000256" key="1">
    <source>
        <dbReference type="SAM" id="Phobius"/>
    </source>
</evidence>
<sequence>MNQILLQLFHIIFVGGFLFYVGINRSDVKPFIFNILIGLGIIILCYHTYRAFTKTNPWINIIHIFIIAPLLIYIGYQREKTSRFAFEILLMLAIAAMGYNGYYLVKENLFKQ</sequence>
<organism evidence="2">
    <name type="scientific">viral metagenome</name>
    <dbReference type="NCBI Taxonomy" id="1070528"/>
    <lineage>
        <taxon>unclassified sequences</taxon>
        <taxon>metagenomes</taxon>
        <taxon>organismal metagenomes</taxon>
    </lineage>
</organism>
<evidence type="ECO:0000313" key="2">
    <source>
        <dbReference type="EMBL" id="QHU21585.1"/>
    </source>
</evidence>
<feature type="transmembrane region" description="Helical" evidence="1">
    <location>
        <begin position="6"/>
        <end position="24"/>
    </location>
</feature>
<keyword evidence="1" id="KW-0812">Transmembrane</keyword>
<name>A0A6C0KUE6_9ZZZZ</name>
<feature type="transmembrane region" description="Helical" evidence="1">
    <location>
        <begin position="58"/>
        <end position="76"/>
    </location>
</feature>
<dbReference type="AlphaFoldDB" id="A0A6C0KUE6"/>
<proteinExistence type="predicted"/>
<feature type="transmembrane region" description="Helical" evidence="1">
    <location>
        <begin position="88"/>
        <end position="105"/>
    </location>
</feature>
<reference evidence="2" key="1">
    <citation type="journal article" date="2020" name="Nature">
        <title>Giant virus diversity and host interactions through global metagenomics.</title>
        <authorList>
            <person name="Schulz F."/>
            <person name="Roux S."/>
            <person name="Paez-Espino D."/>
            <person name="Jungbluth S."/>
            <person name="Walsh D.A."/>
            <person name="Denef V.J."/>
            <person name="McMahon K.D."/>
            <person name="Konstantinidis K.T."/>
            <person name="Eloe-Fadrosh E.A."/>
            <person name="Kyrpides N.C."/>
            <person name="Woyke T."/>
        </authorList>
    </citation>
    <scope>NUCLEOTIDE SEQUENCE</scope>
    <source>
        <strain evidence="2">GVMAG-S-3300013094-109</strain>
    </source>
</reference>
<dbReference type="EMBL" id="MN740990">
    <property type="protein sequence ID" value="QHU21585.1"/>
    <property type="molecule type" value="Genomic_DNA"/>
</dbReference>
<feature type="transmembrane region" description="Helical" evidence="1">
    <location>
        <begin position="31"/>
        <end position="52"/>
    </location>
</feature>
<keyword evidence="1" id="KW-0472">Membrane</keyword>